<proteinExistence type="predicted"/>
<feature type="signal peptide" evidence="1">
    <location>
        <begin position="1"/>
        <end position="41"/>
    </location>
</feature>
<name>A0ABV1Z9W1_9HYPH</name>
<evidence type="ECO:0000313" key="2">
    <source>
        <dbReference type="EMBL" id="MER9408169.1"/>
    </source>
</evidence>
<feature type="chain" id="PRO_5046082388" evidence="1">
    <location>
        <begin position="42"/>
        <end position="61"/>
    </location>
</feature>
<evidence type="ECO:0000313" key="3">
    <source>
        <dbReference type="Proteomes" id="UP001433071"/>
    </source>
</evidence>
<gene>
    <name evidence="2" type="ORF">NKI36_29625</name>
</gene>
<dbReference type="RefSeq" id="WP_050594120.1">
    <property type="nucleotide sequence ID" value="NZ_JAMYQB010000035.1"/>
</dbReference>
<dbReference type="EMBL" id="JAMYQB010000035">
    <property type="protein sequence ID" value="MER9408169.1"/>
    <property type="molecule type" value="Genomic_DNA"/>
</dbReference>
<keyword evidence="1" id="KW-0732">Signal</keyword>
<reference evidence="2 3" key="1">
    <citation type="journal article" date="2024" name="Proc. Natl. Acad. Sci. U.S.A.">
        <title>The evolutionary genomics of adaptation to stress in wild rhizobium bacteria.</title>
        <authorList>
            <person name="Kehlet-Delgado H."/>
            <person name="Montoya A.P."/>
            <person name="Jensen K.T."/>
            <person name="Wendlandt C.E."/>
            <person name="Dexheimer C."/>
            <person name="Roberts M."/>
            <person name="Torres Martinez L."/>
            <person name="Friesen M.L."/>
            <person name="Griffitts J.S."/>
            <person name="Porter S.S."/>
        </authorList>
    </citation>
    <scope>NUCLEOTIDE SEQUENCE [LARGE SCALE GENOMIC DNA]</scope>
    <source>
        <strain evidence="2 3">M0641</strain>
    </source>
</reference>
<keyword evidence="3" id="KW-1185">Reference proteome</keyword>
<organism evidence="2 3">
    <name type="scientific">Mesorhizobium caraganae</name>
    <dbReference type="NCBI Taxonomy" id="483206"/>
    <lineage>
        <taxon>Bacteria</taxon>
        <taxon>Pseudomonadati</taxon>
        <taxon>Pseudomonadota</taxon>
        <taxon>Alphaproteobacteria</taxon>
        <taxon>Hyphomicrobiales</taxon>
        <taxon>Phyllobacteriaceae</taxon>
        <taxon>Mesorhizobium</taxon>
    </lineage>
</organism>
<evidence type="ECO:0000256" key="1">
    <source>
        <dbReference type="SAM" id="SignalP"/>
    </source>
</evidence>
<sequence length="61" mass="6558">MRNKSLPRNLPFQPEPSIAPWLRKAFTATALALATTAPALAATDGGKITDFLLDDGMERST</sequence>
<protein>
    <submittedName>
        <fullName evidence="2">Uncharacterized protein</fullName>
    </submittedName>
</protein>
<dbReference type="Proteomes" id="UP001433071">
    <property type="component" value="Unassembled WGS sequence"/>
</dbReference>
<comment type="caution">
    <text evidence="2">The sequence shown here is derived from an EMBL/GenBank/DDBJ whole genome shotgun (WGS) entry which is preliminary data.</text>
</comment>
<accession>A0ABV1Z9W1</accession>